<comment type="caution">
    <text evidence="3">The sequence shown here is derived from an EMBL/GenBank/DDBJ whole genome shotgun (WGS) entry which is preliminary data.</text>
</comment>
<sequence length="516" mass="57559">IASSEQSVEDEAGEDDPESAARLLRSPSSPSRSRRPSWATSVTLPWYLCTASGELWWCISTPGKLCWRRAAQLRELCEALAPGRAQLLSSLGSVQDMELSRHRASRLLAQLPRGALEEFTREDVKLSSLLGEDQSLAFCEAEGRIVEHRAVVGVGDVVRWRGPPTSSDDVVVELAGAFIHRLSVAGSPGVALTTAQRQFVFVARSEEEAAWLAASLGRSASSSPVLGRPWRDRLRRWPAHRVPCNDWELCFKQEEDPLGLSAQLLRFAVQAQSRSQGVLKPLNALSTRLKRLDLSDLTPQDLWCFWVNVYHSLLVHACALYGPPRNVRHIIGFHNNCSYIVAGHLFSLAEIEHCVLRHSLSPAKTRMANIFLKIWRRSDAELEERPCLRAPPLCPASAFRCRPDWRLNLVLSAGNAGSSNRLPLFERSSPQVFDALVERCMAHTLRCTGRVSADAVALPYTLYRWRGDAPAVPSLEGHERLWAAALAPLLGEGSPERSITYRRSYKWAMLERLELL</sequence>
<organism evidence="3 4">
    <name type="scientific">Polarella glacialis</name>
    <name type="common">Dinoflagellate</name>
    <dbReference type="NCBI Taxonomy" id="89957"/>
    <lineage>
        <taxon>Eukaryota</taxon>
        <taxon>Sar</taxon>
        <taxon>Alveolata</taxon>
        <taxon>Dinophyceae</taxon>
        <taxon>Suessiales</taxon>
        <taxon>Suessiaceae</taxon>
        <taxon>Polarella</taxon>
    </lineage>
</organism>
<dbReference type="PANTHER" id="PTHR46361">
    <property type="entry name" value="ELECTRON CARRIER/ PROTEIN DISULFIDE OXIDOREDUCTASE"/>
    <property type="match status" value="1"/>
</dbReference>
<dbReference type="OrthoDB" id="436990at2759"/>
<dbReference type="InterPro" id="IPR006869">
    <property type="entry name" value="DUF547"/>
</dbReference>
<feature type="non-terminal residue" evidence="3">
    <location>
        <position position="1"/>
    </location>
</feature>
<feature type="compositionally biased region" description="Low complexity" evidence="1">
    <location>
        <begin position="20"/>
        <end position="31"/>
    </location>
</feature>
<name>A0A813DEI4_POLGL</name>
<evidence type="ECO:0000313" key="4">
    <source>
        <dbReference type="Proteomes" id="UP000654075"/>
    </source>
</evidence>
<accession>A0A813DEI4</accession>
<gene>
    <name evidence="3" type="ORF">PGLA1383_LOCUS3813</name>
</gene>
<evidence type="ECO:0000256" key="1">
    <source>
        <dbReference type="SAM" id="MobiDB-lite"/>
    </source>
</evidence>
<feature type="compositionally biased region" description="Acidic residues" evidence="1">
    <location>
        <begin position="7"/>
        <end position="18"/>
    </location>
</feature>
<dbReference type="Pfam" id="PF04784">
    <property type="entry name" value="DUF547"/>
    <property type="match status" value="1"/>
</dbReference>
<proteinExistence type="predicted"/>
<dbReference type="AlphaFoldDB" id="A0A813DEI4"/>
<dbReference type="EMBL" id="CAJNNV010001374">
    <property type="protein sequence ID" value="CAE8584891.1"/>
    <property type="molecule type" value="Genomic_DNA"/>
</dbReference>
<feature type="domain" description="DUF547" evidence="2">
    <location>
        <begin position="295"/>
        <end position="360"/>
    </location>
</feature>
<evidence type="ECO:0000313" key="3">
    <source>
        <dbReference type="EMBL" id="CAE8584891.1"/>
    </source>
</evidence>
<keyword evidence="4" id="KW-1185">Reference proteome</keyword>
<feature type="region of interest" description="Disordered" evidence="1">
    <location>
        <begin position="1"/>
        <end position="37"/>
    </location>
</feature>
<protein>
    <recommendedName>
        <fullName evidence="2">DUF547 domain-containing protein</fullName>
    </recommendedName>
</protein>
<dbReference type="Proteomes" id="UP000654075">
    <property type="component" value="Unassembled WGS sequence"/>
</dbReference>
<dbReference type="PANTHER" id="PTHR46361:SF3">
    <property type="entry name" value="ELECTRON CARRIER_ PROTEIN DISULFIDE OXIDOREDUCTASE"/>
    <property type="match status" value="1"/>
</dbReference>
<reference evidence="3" key="1">
    <citation type="submission" date="2021-02" db="EMBL/GenBank/DDBJ databases">
        <authorList>
            <person name="Dougan E. K."/>
            <person name="Rhodes N."/>
            <person name="Thang M."/>
            <person name="Chan C."/>
        </authorList>
    </citation>
    <scope>NUCLEOTIDE SEQUENCE</scope>
</reference>
<evidence type="ECO:0000259" key="2">
    <source>
        <dbReference type="Pfam" id="PF04784"/>
    </source>
</evidence>